<comment type="caution">
    <text evidence="1">The sequence shown here is derived from an EMBL/GenBank/DDBJ whole genome shotgun (WGS) entry which is preliminary data.</text>
</comment>
<dbReference type="AlphaFoldDB" id="A0A9N9JDN1"/>
<feature type="non-terminal residue" evidence="1">
    <location>
        <position position="113"/>
    </location>
</feature>
<dbReference type="Gene3D" id="1.10.720.30">
    <property type="entry name" value="SAP domain"/>
    <property type="match status" value="1"/>
</dbReference>
<evidence type="ECO:0000313" key="1">
    <source>
        <dbReference type="EMBL" id="CAG8771070.1"/>
    </source>
</evidence>
<proteinExistence type="predicted"/>
<sequence>KVYKQTAELLEVGDKIESRQSDVHYLYMLVKTLKNLCTWLNLSTEGKKANLIEHLKCFDNLTQSPLDLLSGSEENIKSEIFVENKKIEKESKDVTEIKALLREIKYLRILILF</sequence>
<accession>A0A9N9JDN1</accession>
<dbReference type="SUPFAM" id="SSF68906">
    <property type="entry name" value="SAP domain"/>
    <property type="match status" value="1"/>
</dbReference>
<organism evidence="1 2">
    <name type="scientific">Cetraspora pellucida</name>
    <dbReference type="NCBI Taxonomy" id="1433469"/>
    <lineage>
        <taxon>Eukaryota</taxon>
        <taxon>Fungi</taxon>
        <taxon>Fungi incertae sedis</taxon>
        <taxon>Mucoromycota</taxon>
        <taxon>Glomeromycotina</taxon>
        <taxon>Glomeromycetes</taxon>
        <taxon>Diversisporales</taxon>
        <taxon>Gigasporaceae</taxon>
        <taxon>Cetraspora</taxon>
    </lineage>
</organism>
<name>A0A9N9JDN1_9GLOM</name>
<reference evidence="1" key="1">
    <citation type="submission" date="2021-06" db="EMBL/GenBank/DDBJ databases">
        <authorList>
            <person name="Kallberg Y."/>
            <person name="Tangrot J."/>
            <person name="Rosling A."/>
        </authorList>
    </citation>
    <scope>NUCLEOTIDE SEQUENCE</scope>
    <source>
        <strain evidence="1">FL966</strain>
    </source>
</reference>
<keyword evidence="2" id="KW-1185">Reference proteome</keyword>
<dbReference type="Proteomes" id="UP000789759">
    <property type="component" value="Unassembled WGS sequence"/>
</dbReference>
<gene>
    <name evidence="1" type="ORF">CPELLU_LOCUS15881</name>
</gene>
<protein>
    <submittedName>
        <fullName evidence="1">5574_t:CDS:1</fullName>
    </submittedName>
</protein>
<dbReference type="EMBL" id="CAJVQA010021891">
    <property type="protein sequence ID" value="CAG8771070.1"/>
    <property type="molecule type" value="Genomic_DNA"/>
</dbReference>
<dbReference type="InterPro" id="IPR036361">
    <property type="entry name" value="SAP_dom_sf"/>
</dbReference>
<evidence type="ECO:0000313" key="2">
    <source>
        <dbReference type="Proteomes" id="UP000789759"/>
    </source>
</evidence>